<gene>
    <name evidence="2" type="ORF">TRN7648_02065</name>
</gene>
<keyword evidence="3" id="KW-1185">Reference proteome</keyword>
<evidence type="ECO:0000256" key="1">
    <source>
        <dbReference type="SAM" id="SignalP"/>
    </source>
</evidence>
<evidence type="ECO:0000313" key="2">
    <source>
        <dbReference type="EMBL" id="CUH78602.1"/>
    </source>
</evidence>
<reference evidence="2 3" key="1">
    <citation type="submission" date="2015-09" db="EMBL/GenBank/DDBJ databases">
        <authorList>
            <consortium name="Swine Surveillance"/>
        </authorList>
    </citation>
    <scope>NUCLEOTIDE SEQUENCE [LARGE SCALE GENOMIC DNA]</scope>
    <source>
        <strain evidence="2 3">CECT 7648</strain>
    </source>
</reference>
<sequence length="62" mass="6367">MIKQLLNPVGLALMALVAGPVSAQMVETPYATVKGWDVNSIQLDGSFAGCGPARSSAASCWS</sequence>
<dbReference type="EMBL" id="CYSE01000003">
    <property type="protein sequence ID" value="CUH78602.1"/>
    <property type="molecule type" value="Genomic_DNA"/>
</dbReference>
<proteinExistence type="predicted"/>
<accession>A0A0P1GXF9</accession>
<dbReference type="AlphaFoldDB" id="A0A0P1GXF9"/>
<evidence type="ECO:0000313" key="3">
    <source>
        <dbReference type="Proteomes" id="UP000054935"/>
    </source>
</evidence>
<feature type="signal peptide" evidence="1">
    <location>
        <begin position="1"/>
        <end position="23"/>
    </location>
</feature>
<keyword evidence="1" id="KW-0732">Signal</keyword>
<dbReference type="Proteomes" id="UP000054935">
    <property type="component" value="Unassembled WGS sequence"/>
</dbReference>
<dbReference type="STRING" id="441103.TRN7648_02065"/>
<dbReference type="RefSeq" id="WP_143595855.1">
    <property type="nucleotide sequence ID" value="NZ_CYSE01000003.1"/>
</dbReference>
<name>A0A0P1GXF9_9RHOB</name>
<feature type="chain" id="PRO_5006063856" evidence="1">
    <location>
        <begin position="24"/>
        <end position="62"/>
    </location>
</feature>
<organism evidence="2 3">
    <name type="scientific">Tropicibacter naphthalenivorans</name>
    <dbReference type="NCBI Taxonomy" id="441103"/>
    <lineage>
        <taxon>Bacteria</taxon>
        <taxon>Pseudomonadati</taxon>
        <taxon>Pseudomonadota</taxon>
        <taxon>Alphaproteobacteria</taxon>
        <taxon>Rhodobacterales</taxon>
        <taxon>Roseobacteraceae</taxon>
        <taxon>Tropicibacter</taxon>
    </lineage>
</organism>
<protein>
    <submittedName>
        <fullName evidence="2">Uncharacterized protein</fullName>
    </submittedName>
</protein>